<evidence type="ECO:0000313" key="1">
    <source>
        <dbReference type="EMBL" id="SHF02129.1"/>
    </source>
</evidence>
<proteinExistence type="predicted"/>
<protein>
    <submittedName>
        <fullName evidence="1">Uncharacterized protein</fullName>
    </submittedName>
</protein>
<organism evidence="1 2">
    <name type="scientific">Ferrithrix thermotolerans DSM 19514</name>
    <dbReference type="NCBI Taxonomy" id="1121881"/>
    <lineage>
        <taxon>Bacteria</taxon>
        <taxon>Bacillati</taxon>
        <taxon>Actinomycetota</taxon>
        <taxon>Acidimicrobiia</taxon>
        <taxon>Acidimicrobiales</taxon>
        <taxon>Acidimicrobiaceae</taxon>
        <taxon>Ferrithrix</taxon>
    </lineage>
</organism>
<name>A0A1M4Y903_9ACTN</name>
<keyword evidence="2" id="KW-1185">Reference proteome</keyword>
<accession>A0A1M4Y903</accession>
<dbReference type="AlphaFoldDB" id="A0A1M4Y903"/>
<dbReference type="STRING" id="1121881.SAMN02745225_02276"/>
<dbReference type="Proteomes" id="UP000184295">
    <property type="component" value="Unassembled WGS sequence"/>
</dbReference>
<sequence>MQQLLSIPVAVTTTVTVTPMPGGDPVMSLSQTEDSVFGVPVFKWQVNQGFSDNGSVITSVAPLNDVGTSVYYPGWSLSNFTWGTSQPATGVYSGQSNANFIFSYSPLKLITIETANVNVTLRFYANNYWTVNGSTSFL</sequence>
<dbReference type="EMBL" id="FQUL01000058">
    <property type="protein sequence ID" value="SHF02129.1"/>
    <property type="molecule type" value="Genomic_DNA"/>
</dbReference>
<gene>
    <name evidence="1" type="ORF">SAMN02745225_02276</name>
</gene>
<reference evidence="2" key="1">
    <citation type="submission" date="2016-11" db="EMBL/GenBank/DDBJ databases">
        <authorList>
            <person name="Varghese N."/>
            <person name="Submissions S."/>
        </authorList>
    </citation>
    <scope>NUCLEOTIDE SEQUENCE [LARGE SCALE GENOMIC DNA]</scope>
    <source>
        <strain evidence="2">DSM 19514</strain>
    </source>
</reference>
<evidence type="ECO:0000313" key="2">
    <source>
        <dbReference type="Proteomes" id="UP000184295"/>
    </source>
</evidence>